<protein>
    <recommendedName>
        <fullName evidence="3">STAS/SEC14 domain-containing protein</fullName>
    </recommendedName>
</protein>
<name>A0A8T9QAU0_9BACT</name>
<dbReference type="KEGG" id="hcu:MUN79_12800"/>
<gene>
    <name evidence="1" type="ORF">MUN79_12800</name>
</gene>
<evidence type="ECO:0008006" key="3">
    <source>
        <dbReference type="Google" id="ProtNLM"/>
    </source>
</evidence>
<evidence type="ECO:0000313" key="1">
    <source>
        <dbReference type="EMBL" id="UOQ74664.1"/>
    </source>
</evidence>
<proteinExistence type="predicted"/>
<sequence>MQAFLTHASQLLRVRGWRKMLGDQHQMSPFTEEERAWIQNFWVNSTAQGHSIYGAVILPRDVFARLSVNLVMGEAQESALTYRLFDNEIEAKVWLTQLKI</sequence>
<dbReference type="AlphaFoldDB" id="A0A8T9QAU0"/>
<evidence type="ECO:0000313" key="2">
    <source>
        <dbReference type="Proteomes" id="UP000831796"/>
    </source>
</evidence>
<reference evidence="1" key="1">
    <citation type="submission" date="2022-04" db="EMBL/GenBank/DDBJ databases">
        <title>Hymenobacter sp. isolated from the air.</title>
        <authorList>
            <person name="Won M."/>
            <person name="Lee C.-M."/>
            <person name="Woen H.-Y."/>
            <person name="Kwon S.-W."/>
        </authorList>
    </citation>
    <scope>NUCLEOTIDE SEQUENCE</scope>
    <source>
        <strain evidence="1">5116S-3</strain>
    </source>
</reference>
<keyword evidence="2" id="KW-1185">Reference proteome</keyword>
<dbReference type="EMBL" id="CP095046">
    <property type="protein sequence ID" value="UOQ74664.1"/>
    <property type="molecule type" value="Genomic_DNA"/>
</dbReference>
<dbReference type="RefSeq" id="WP_244678002.1">
    <property type="nucleotide sequence ID" value="NZ_CP095046.1"/>
</dbReference>
<dbReference type="Proteomes" id="UP000831796">
    <property type="component" value="Chromosome"/>
</dbReference>
<organism evidence="1 2">
    <name type="scientific">Hymenobacter cellulosilyticus</name>
    <dbReference type="NCBI Taxonomy" id="2932248"/>
    <lineage>
        <taxon>Bacteria</taxon>
        <taxon>Pseudomonadati</taxon>
        <taxon>Bacteroidota</taxon>
        <taxon>Cytophagia</taxon>
        <taxon>Cytophagales</taxon>
        <taxon>Hymenobacteraceae</taxon>
        <taxon>Hymenobacter</taxon>
    </lineage>
</organism>
<accession>A0A8T9QAU0</accession>